<comment type="caution">
    <text evidence="1">The sequence shown here is derived from an EMBL/GenBank/DDBJ whole genome shotgun (WGS) entry which is preliminary data.</text>
</comment>
<dbReference type="EMBL" id="JARBDR010000919">
    <property type="protein sequence ID" value="KAJ8300253.1"/>
    <property type="molecule type" value="Genomic_DNA"/>
</dbReference>
<sequence length="121" mass="13623">MNIVKRKGTKGICRQSDNSIYRPTSGGGGQLLDKLKERNIHVRFVSACCTDQIQPLDLGINASLKQIMKSKFEDFYPSAVSDQLKSNVPVDKGEIDVFEEIRMKTDLIRKAWLMAGIDFSQ</sequence>
<dbReference type="Proteomes" id="UP001217089">
    <property type="component" value="Unassembled WGS sequence"/>
</dbReference>
<reference evidence="1 2" key="1">
    <citation type="submission" date="2022-12" db="EMBL/GenBank/DDBJ databases">
        <title>Chromosome-level genome of Tegillarca granosa.</title>
        <authorList>
            <person name="Kim J."/>
        </authorList>
    </citation>
    <scope>NUCLEOTIDE SEQUENCE [LARGE SCALE GENOMIC DNA]</scope>
    <source>
        <strain evidence="1">Teg-2019</strain>
        <tissue evidence="1">Adductor muscle</tissue>
    </source>
</reference>
<keyword evidence="2" id="KW-1185">Reference proteome</keyword>
<accession>A0ABQ9EAG6</accession>
<evidence type="ECO:0000313" key="1">
    <source>
        <dbReference type="EMBL" id="KAJ8300253.1"/>
    </source>
</evidence>
<gene>
    <name evidence="1" type="ORF">KUTeg_021772</name>
</gene>
<proteinExistence type="predicted"/>
<organism evidence="1 2">
    <name type="scientific">Tegillarca granosa</name>
    <name type="common">Malaysian cockle</name>
    <name type="synonym">Anadara granosa</name>
    <dbReference type="NCBI Taxonomy" id="220873"/>
    <lineage>
        <taxon>Eukaryota</taxon>
        <taxon>Metazoa</taxon>
        <taxon>Spiralia</taxon>
        <taxon>Lophotrochozoa</taxon>
        <taxon>Mollusca</taxon>
        <taxon>Bivalvia</taxon>
        <taxon>Autobranchia</taxon>
        <taxon>Pteriomorphia</taxon>
        <taxon>Arcoida</taxon>
        <taxon>Arcoidea</taxon>
        <taxon>Arcidae</taxon>
        <taxon>Tegillarca</taxon>
    </lineage>
</organism>
<evidence type="ECO:0000313" key="2">
    <source>
        <dbReference type="Proteomes" id="UP001217089"/>
    </source>
</evidence>
<protein>
    <submittedName>
        <fullName evidence="1">Uncharacterized protein</fullName>
    </submittedName>
</protein>
<name>A0ABQ9EAG6_TEGGR</name>